<name>W7AG16_9APIC</name>
<evidence type="ECO:0000313" key="2">
    <source>
        <dbReference type="Proteomes" id="UP000030640"/>
    </source>
</evidence>
<gene>
    <name evidence="1" type="ORF">C922_05372</name>
</gene>
<proteinExistence type="predicted"/>
<organism evidence="1 2">
    <name type="scientific">Plasmodium inui San Antonio 1</name>
    <dbReference type="NCBI Taxonomy" id="1237626"/>
    <lineage>
        <taxon>Eukaryota</taxon>
        <taxon>Sar</taxon>
        <taxon>Alveolata</taxon>
        <taxon>Apicomplexa</taxon>
        <taxon>Aconoidasida</taxon>
        <taxon>Haemosporida</taxon>
        <taxon>Plasmodiidae</taxon>
        <taxon>Plasmodium</taxon>
        <taxon>Plasmodium (Plasmodium)</taxon>
    </lineage>
</organism>
<evidence type="ECO:0000313" key="1">
    <source>
        <dbReference type="EMBL" id="EUD64241.1"/>
    </source>
</evidence>
<dbReference type="Proteomes" id="UP000030640">
    <property type="component" value="Unassembled WGS sequence"/>
</dbReference>
<dbReference type="EMBL" id="KI965521">
    <property type="protein sequence ID" value="EUD64241.1"/>
    <property type="molecule type" value="Genomic_DNA"/>
</dbReference>
<protein>
    <submittedName>
        <fullName evidence="1">Uncharacterized protein</fullName>
    </submittedName>
</protein>
<dbReference type="VEuPathDB" id="PlasmoDB:C922_05372"/>
<sequence>MVEKESCNKKICLRGSLHDGHQDTIHFLMKMCYYYKSTDNYGVFVSNIDLKS</sequence>
<keyword evidence="2" id="KW-1185">Reference proteome</keyword>
<dbReference type="GeneID" id="20040646"/>
<dbReference type="AlphaFoldDB" id="W7AG16"/>
<accession>W7AG16</accession>
<dbReference type="RefSeq" id="XP_008819165.1">
    <property type="nucleotide sequence ID" value="XM_008820943.1"/>
</dbReference>
<reference evidence="1 2" key="1">
    <citation type="submission" date="2013-02" db="EMBL/GenBank/DDBJ databases">
        <title>The Genome Sequence of Plasmodium inui San Antonio 1.</title>
        <authorList>
            <consortium name="The Broad Institute Genome Sequencing Platform"/>
            <consortium name="The Broad Institute Genome Sequencing Center for Infectious Disease"/>
            <person name="Neafsey D."/>
            <person name="Cheeseman I."/>
            <person name="Volkman S."/>
            <person name="Adams J."/>
            <person name="Walker B."/>
            <person name="Young S.K."/>
            <person name="Zeng Q."/>
            <person name="Gargeya S."/>
            <person name="Fitzgerald M."/>
            <person name="Haas B."/>
            <person name="Abouelleil A."/>
            <person name="Alvarado L."/>
            <person name="Arachchi H.M."/>
            <person name="Berlin A.M."/>
            <person name="Chapman S.B."/>
            <person name="Dewar J."/>
            <person name="Goldberg J."/>
            <person name="Griggs A."/>
            <person name="Gujja S."/>
            <person name="Hansen M."/>
            <person name="Howarth C."/>
            <person name="Imamovic A."/>
            <person name="Larimer J."/>
            <person name="McCowan C."/>
            <person name="Murphy C."/>
            <person name="Neiman D."/>
            <person name="Pearson M."/>
            <person name="Priest M."/>
            <person name="Roberts A."/>
            <person name="Saif S."/>
            <person name="Shea T."/>
            <person name="Sisk P."/>
            <person name="Sykes S."/>
            <person name="Wortman J."/>
            <person name="Nusbaum C."/>
            <person name="Birren B."/>
        </authorList>
    </citation>
    <scope>NUCLEOTIDE SEQUENCE [LARGE SCALE GENOMIC DNA]</scope>
    <source>
        <strain evidence="1 2">San Antonio 1</strain>
    </source>
</reference>